<dbReference type="AlphaFoldDB" id="A0A0A9E5V1"/>
<evidence type="ECO:0000313" key="2">
    <source>
        <dbReference type="EMBL" id="JAD95456.1"/>
    </source>
</evidence>
<feature type="region of interest" description="Disordered" evidence="1">
    <location>
        <begin position="1"/>
        <end position="78"/>
    </location>
</feature>
<organism evidence="2">
    <name type="scientific">Arundo donax</name>
    <name type="common">Giant reed</name>
    <name type="synonym">Donax arundinaceus</name>
    <dbReference type="NCBI Taxonomy" id="35708"/>
    <lineage>
        <taxon>Eukaryota</taxon>
        <taxon>Viridiplantae</taxon>
        <taxon>Streptophyta</taxon>
        <taxon>Embryophyta</taxon>
        <taxon>Tracheophyta</taxon>
        <taxon>Spermatophyta</taxon>
        <taxon>Magnoliopsida</taxon>
        <taxon>Liliopsida</taxon>
        <taxon>Poales</taxon>
        <taxon>Poaceae</taxon>
        <taxon>PACMAD clade</taxon>
        <taxon>Arundinoideae</taxon>
        <taxon>Arundineae</taxon>
        <taxon>Arundo</taxon>
    </lineage>
</organism>
<proteinExistence type="predicted"/>
<evidence type="ECO:0000256" key="1">
    <source>
        <dbReference type="SAM" id="MobiDB-lite"/>
    </source>
</evidence>
<protein>
    <submittedName>
        <fullName evidence="2">Uncharacterized protein</fullName>
    </submittedName>
</protein>
<feature type="compositionally biased region" description="Acidic residues" evidence="1">
    <location>
        <begin position="65"/>
        <end position="78"/>
    </location>
</feature>
<sequence>MARPLRLRRHPLRRLLRLPTQPRGAPRHSRNPQEAQRGKEGGKTQESSPVPIAVRAQESPGELADVQEEEAGADQGEG</sequence>
<feature type="compositionally biased region" description="Basic residues" evidence="1">
    <location>
        <begin position="1"/>
        <end position="16"/>
    </location>
</feature>
<accession>A0A0A9E5V1</accession>
<name>A0A0A9E5V1_ARUDO</name>
<reference evidence="2" key="1">
    <citation type="submission" date="2014-09" db="EMBL/GenBank/DDBJ databases">
        <authorList>
            <person name="Magalhaes I.L.F."/>
            <person name="Oliveira U."/>
            <person name="Santos F.R."/>
            <person name="Vidigal T.H.D.A."/>
            <person name="Brescovit A.D."/>
            <person name="Santos A.J."/>
        </authorList>
    </citation>
    <scope>NUCLEOTIDE SEQUENCE</scope>
    <source>
        <tissue evidence="2">Shoot tissue taken approximately 20 cm above the soil surface</tissue>
    </source>
</reference>
<reference evidence="2" key="2">
    <citation type="journal article" date="2015" name="Data Brief">
        <title>Shoot transcriptome of the giant reed, Arundo donax.</title>
        <authorList>
            <person name="Barrero R.A."/>
            <person name="Guerrero F.D."/>
            <person name="Moolhuijzen P."/>
            <person name="Goolsby J.A."/>
            <person name="Tidwell J."/>
            <person name="Bellgard S.E."/>
            <person name="Bellgard M.I."/>
        </authorList>
    </citation>
    <scope>NUCLEOTIDE SEQUENCE</scope>
    <source>
        <tissue evidence="2">Shoot tissue taken approximately 20 cm above the soil surface</tissue>
    </source>
</reference>
<dbReference type="EMBL" id="GBRH01202439">
    <property type="protein sequence ID" value="JAD95456.1"/>
    <property type="molecule type" value="Transcribed_RNA"/>
</dbReference>